<sequence>MPHETKLDHKAMPGVFIGYPQSQKAYKIYDLSTSKVVVSRDVSFYEHIFPFSPSFSSATLRLLDQCDKQWHKDSLPKVPIDHDLVFVLNIPNYTQVHDNAGSDIASTSSIQIDSNISSSSTDNVVNTTMPRQSTRNRQTPSWFRNYIVSNATTPASIPSYSTIQDEVLFPSLILRGE</sequence>
<dbReference type="InterPro" id="IPR057670">
    <property type="entry name" value="SH3_retrovirus"/>
</dbReference>
<accession>A0AAV3R4Z9</accession>
<dbReference type="AlphaFoldDB" id="A0AAV3R4Z9"/>
<dbReference type="Proteomes" id="UP001454036">
    <property type="component" value="Unassembled WGS sequence"/>
</dbReference>
<dbReference type="Pfam" id="PF25597">
    <property type="entry name" value="SH3_retrovirus"/>
    <property type="match status" value="1"/>
</dbReference>
<dbReference type="EMBL" id="BAABME010007693">
    <property type="protein sequence ID" value="GAA0171484.1"/>
    <property type="molecule type" value="Genomic_DNA"/>
</dbReference>
<evidence type="ECO:0000259" key="1">
    <source>
        <dbReference type="Pfam" id="PF25597"/>
    </source>
</evidence>
<proteinExistence type="predicted"/>
<comment type="caution">
    <text evidence="2">The sequence shown here is derived from an EMBL/GenBank/DDBJ whole genome shotgun (WGS) entry which is preliminary data.</text>
</comment>
<evidence type="ECO:0000313" key="2">
    <source>
        <dbReference type="EMBL" id="GAA0171484.1"/>
    </source>
</evidence>
<keyword evidence="3" id="KW-1185">Reference proteome</keyword>
<protein>
    <recommendedName>
        <fullName evidence="1">Retroviral polymerase SH3-like domain-containing protein</fullName>
    </recommendedName>
</protein>
<feature type="domain" description="Retroviral polymerase SH3-like" evidence="1">
    <location>
        <begin position="3"/>
        <end position="54"/>
    </location>
</feature>
<organism evidence="2 3">
    <name type="scientific">Lithospermum erythrorhizon</name>
    <name type="common">Purple gromwell</name>
    <name type="synonym">Lithospermum officinale var. erythrorhizon</name>
    <dbReference type="NCBI Taxonomy" id="34254"/>
    <lineage>
        <taxon>Eukaryota</taxon>
        <taxon>Viridiplantae</taxon>
        <taxon>Streptophyta</taxon>
        <taxon>Embryophyta</taxon>
        <taxon>Tracheophyta</taxon>
        <taxon>Spermatophyta</taxon>
        <taxon>Magnoliopsida</taxon>
        <taxon>eudicotyledons</taxon>
        <taxon>Gunneridae</taxon>
        <taxon>Pentapetalae</taxon>
        <taxon>asterids</taxon>
        <taxon>lamiids</taxon>
        <taxon>Boraginales</taxon>
        <taxon>Boraginaceae</taxon>
        <taxon>Boraginoideae</taxon>
        <taxon>Lithospermeae</taxon>
        <taxon>Lithospermum</taxon>
    </lineage>
</organism>
<name>A0AAV3R4Z9_LITER</name>
<gene>
    <name evidence="2" type="ORF">LIER_25504</name>
</gene>
<evidence type="ECO:0000313" key="3">
    <source>
        <dbReference type="Proteomes" id="UP001454036"/>
    </source>
</evidence>
<reference evidence="2 3" key="1">
    <citation type="submission" date="2024-01" db="EMBL/GenBank/DDBJ databases">
        <title>The complete chloroplast genome sequence of Lithospermum erythrorhizon: insights into the phylogenetic relationship among Boraginaceae species and the maternal lineages of purple gromwells.</title>
        <authorList>
            <person name="Okada T."/>
            <person name="Watanabe K."/>
        </authorList>
    </citation>
    <scope>NUCLEOTIDE SEQUENCE [LARGE SCALE GENOMIC DNA]</scope>
</reference>